<dbReference type="EMBL" id="JAADJU010000003">
    <property type="protein sequence ID" value="NMP26493.1"/>
    <property type="molecule type" value="Genomic_DNA"/>
</dbReference>
<accession>A0A848MH58</accession>
<name>A0A848MH58_9GAMM</name>
<keyword evidence="4" id="KW-1185">Reference proteome</keyword>
<feature type="domain" description="Transglycosylase SLT" evidence="2">
    <location>
        <begin position="129"/>
        <end position="230"/>
    </location>
</feature>
<comment type="caution">
    <text evidence="3">The sequence shown here is derived from an EMBL/GenBank/DDBJ whole genome shotgun (WGS) entry which is preliminary data.</text>
</comment>
<reference evidence="3 4" key="2">
    <citation type="submission" date="2020-06" db="EMBL/GenBank/DDBJ databases">
        <title>Polyphasic characterization of a Rahnella strain isolated from tree sap.</title>
        <authorList>
            <person name="Kim I.S."/>
        </authorList>
    </citation>
    <scope>NUCLEOTIDE SEQUENCE [LARGE SCALE GENOMIC DNA]</scope>
    <source>
        <strain evidence="3 4">SAP-1</strain>
    </source>
</reference>
<protein>
    <submittedName>
        <fullName evidence="3">Lytic transglycosylase domain-containing protein</fullName>
    </submittedName>
</protein>
<reference evidence="3 4" key="1">
    <citation type="submission" date="2020-01" db="EMBL/GenBank/DDBJ databases">
        <authorList>
            <person name="Lee S.D."/>
        </authorList>
    </citation>
    <scope>NUCLEOTIDE SEQUENCE [LARGE SCALE GENOMIC DNA]</scope>
    <source>
        <strain evidence="3 4">SAP-1</strain>
    </source>
</reference>
<organism evidence="3 4">
    <name type="scientific">Rouxiella aceris</name>
    <dbReference type="NCBI Taxonomy" id="2703884"/>
    <lineage>
        <taxon>Bacteria</taxon>
        <taxon>Pseudomonadati</taxon>
        <taxon>Pseudomonadota</taxon>
        <taxon>Gammaproteobacteria</taxon>
        <taxon>Enterobacterales</taxon>
        <taxon>Yersiniaceae</taxon>
        <taxon>Rouxiella</taxon>
    </lineage>
</organism>
<sequence>MTMMMMKTNFNPMIILFFCILLNGCAQPFPWFGDSPPEKKPRPAVVWNATDPAVASVAALNAFPAVPASVEAMNSFPAVPLNWTTAEGSLSEKALAAKNAASGKPQAIAPPRRTSSALRGKNTSQFHPMIAKISDEVGVDEDLLHAMIKVESNYQSHAVSHKGARGLLQVMPATGKRFGYSNLMDPEENLRAGATYMKWLIEHFDNDLTLALAGYNAGEGAVRKYGRKVPPYKETRNYVKKVLGHYQQPMAEDKKVARVLPKPPMQAQESITATVETAEMSTKDLTSKLLGLLISRPNNSAQSSHTGLTGEHAVL</sequence>
<evidence type="ECO:0000313" key="3">
    <source>
        <dbReference type="EMBL" id="NMP26493.1"/>
    </source>
</evidence>
<evidence type="ECO:0000313" key="4">
    <source>
        <dbReference type="Proteomes" id="UP000585363"/>
    </source>
</evidence>
<dbReference type="PANTHER" id="PTHR37423">
    <property type="entry name" value="SOLUBLE LYTIC MUREIN TRANSGLYCOSYLASE-RELATED"/>
    <property type="match status" value="1"/>
</dbReference>
<dbReference type="Proteomes" id="UP000585363">
    <property type="component" value="Unassembled WGS sequence"/>
</dbReference>
<evidence type="ECO:0000259" key="2">
    <source>
        <dbReference type="Pfam" id="PF01464"/>
    </source>
</evidence>
<dbReference type="Pfam" id="PF01464">
    <property type="entry name" value="SLT"/>
    <property type="match status" value="1"/>
</dbReference>
<dbReference type="CDD" id="cd00254">
    <property type="entry name" value="LT-like"/>
    <property type="match status" value="1"/>
</dbReference>
<proteinExistence type="inferred from homology"/>
<dbReference type="RefSeq" id="WP_169402198.1">
    <property type="nucleotide sequence ID" value="NZ_JAADJU010000003.1"/>
</dbReference>
<dbReference type="Gene3D" id="1.10.530.10">
    <property type="match status" value="1"/>
</dbReference>
<dbReference type="InterPro" id="IPR023346">
    <property type="entry name" value="Lysozyme-like_dom_sf"/>
</dbReference>
<comment type="similarity">
    <text evidence="1">Belongs to the transglycosylase Slt family.</text>
</comment>
<evidence type="ECO:0000256" key="1">
    <source>
        <dbReference type="ARBA" id="ARBA00007734"/>
    </source>
</evidence>
<dbReference type="AlphaFoldDB" id="A0A848MH58"/>
<dbReference type="SUPFAM" id="SSF53955">
    <property type="entry name" value="Lysozyme-like"/>
    <property type="match status" value="1"/>
</dbReference>
<dbReference type="PANTHER" id="PTHR37423:SF2">
    <property type="entry name" value="MEMBRANE-BOUND LYTIC MUREIN TRANSGLYCOSYLASE C"/>
    <property type="match status" value="1"/>
</dbReference>
<dbReference type="InterPro" id="IPR008258">
    <property type="entry name" value="Transglycosylase_SLT_dom_1"/>
</dbReference>
<gene>
    <name evidence="3" type="ORF">GW590_06375</name>
</gene>